<dbReference type="EMBL" id="CP092864">
    <property type="protein sequence ID" value="UYV63391.1"/>
    <property type="molecule type" value="Genomic_DNA"/>
</dbReference>
<proteinExistence type="inferred from homology"/>
<comment type="similarity">
    <text evidence="1">Belongs to the EIF1AD family.</text>
</comment>
<dbReference type="Proteomes" id="UP001235939">
    <property type="component" value="Chromosome 02"/>
</dbReference>
<accession>A0ABY6K520</accession>
<organism evidence="7 8">
    <name type="scientific">Cordylochernes scorpioides</name>
    <dbReference type="NCBI Taxonomy" id="51811"/>
    <lineage>
        <taxon>Eukaryota</taxon>
        <taxon>Metazoa</taxon>
        <taxon>Ecdysozoa</taxon>
        <taxon>Arthropoda</taxon>
        <taxon>Chelicerata</taxon>
        <taxon>Arachnida</taxon>
        <taxon>Pseudoscorpiones</taxon>
        <taxon>Cheliferoidea</taxon>
        <taxon>Chernetidae</taxon>
        <taxon>Cordylochernes</taxon>
    </lineage>
</organism>
<reference evidence="7 8" key="1">
    <citation type="submission" date="2022-01" db="EMBL/GenBank/DDBJ databases">
        <title>A chromosomal length assembly of Cordylochernes scorpioides.</title>
        <authorList>
            <person name="Zeh D."/>
            <person name="Zeh J."/>
        </authorList>
    </citation>
    <scope>NUCLEOTIDE SEQUENCE [LARGE SCALE GENOMIC DNA]</scope>
    <source>
        <strain evidence="7">IN4F17</strain>
        <tissue evidence="7">Whole Body</tissue>
    </source>
</reference>
<dbReference type="InterPro" id="IPR006196">
    <property type="entry name" value="RNA-binding_domain_S1_IF1"/>
</dbReference>
<keyword evidence="8" id="KW-1185">Reference proteome</keyword>
<evidence type="ECO:0000313" key="8">
    <source>
        <dbReference type="Proteomes" id="UP001235939"/>
    </source>
</evidence>
<evidence type="ECO:0000256" key="3">
    <source>
        <dbReference type="ARBA" id="ARBA00022884"/>
    </source>
</evidence>
<keyword evidence="3" id="KW-0694">RNA-binding</keyword>
<evidence type="ECO:0000256" key="4">
    <source>
        <dbReference type="ARBA" id="ARBA00031998"/>
    </source>
</evidence>
<gene>
    <name evidence="7" type="ORF">LAZ67_2003940</name>
</gene>
<evidence type="ECO:0000259" key="6">
    <source>
        <dbReference type="Pfam" id="PF01176"/>
    </source>
</evidence>
<feature type="compositionally biased region" description="Acidic residues" evidence="5">
    <location>
        <begin position="147"/>
        <end position="162"/>
    </location>
</feature>
<dbReference type="PANTHER" id="PTHR21641:SF0">
    <property type="entry name" value="RNA-BINDING PROTEIN EIF1AD-RELATED"/>
    <property type="match status" value="1"/>
</dbReference>
<feature type="compositionally biased region" description="Acidic residues" evidence="5">
    <location>
        <begin position="126"/>
        <end position="138"/>
    </location>
</feature>
<dbReference type="Gene3D" id="2.40.50.140">
    <property type="entry name" value="Nucleic acid-binding proteins"/>
    <property type="match status" value="1"/>
</dbReference>
<feature type="region of interest" description="Disordered" evidence="5">
    <location>
        <begin position="112"/>
        <end position="168"/>
    </location>
</feature>
<evidence type="ECO:0000256" key="2">
    <source>
        <dbReference type="ARBA" id="ARBA00020989"/>
    </source>
</evidence>
<evidence type="ECO:0000313" key="7">
    <source>
        <dbReference type="EMBL" id="UYV63391.1"/>
    </source>
</evidence>
<dbReference type="PANTHER" id="PTHR21641">
    <property type="entry name" value="TRANSLATION INITIATION FACTOR-RELATED"/>
    <property type="match status" value="1"/>
</dbReference>
<feature type="domain" description="S1-like" evidence="6">
    <location>
        <begin position="24"/>
        <end position="86"/>
    </location>
</feature>
<dbReference type="InterPro" id="IPR001253">
    <property type="entry name" value="TIF_eIF-1A"/>
</dbReference>
<dbReference type="Pfam" id="PF01176">
    <property type="entry name" value="eIF-1a"/>
    <property type="match status" value="1"/>
</dbReference>
<name>A0ABY6K520_9ARAC</name>
<protein>
    <recommendedName>
        <fullName evidence="2">Probable RNA-binding protein EIF1AD</fullName>
    </recommendedName>
    <alternativeName>
        <fullName evidence="4">Eukaryotic translation initiation factor 1A domain-containing protein</fullName>
    </alternativeName>
</protein>
<evidence type="ECO:0000256" key="1">
    <source>
        <dbReference type="ARBA" id="ARBA00007340"/>
    </source>
</evidence>
<dbReference type="SMART" id="SM00652">
    <property type="entry name" value="eIF1a"/>
    <property type="match status" value="1"/>
</dbReference>
<sequence length="168" mass="19388">MSSYVNKLKRANKEYVSYFLPEGNQSIVQVVECRANNLHMVATPEGDRYLASMPKILRNMVWLRRGQYLIVEPVEEGREVKAIICHVLFQHHIEHIADNNLWPKEFSTALNPKKSNCPLPLPPCSSDEEEEEEKEEDSFQQNSSSTSEEEEESSTEESSTEEDSLRDR</sequence>
<dbReference type="InterPro" id="IPR039294">
    <property type="entry name" value="EIF1AD"/>
</dbReference>
<evidence type="ECO:0000256" key="5">
    <source>
        <dbReference type="SAM" id="MobiDB-lite"/>
    </source>
</evidence>
<dbReference type="SUPFAM" id="SSF50249">
    <property type="entry name" value="Nucleic acid-binding proteins"/>
    <property type="match status" value="1"/>
</dbReference>
<dbReference type="InterPro" id="IPR012340">
    <property type="entry name" value="NA-bd_OB-fold"/>
</dbReference>